<comment type="similarity">
    <text evidence="7">Belongs to the binding-protein-dependent transport system permease family.</text>
</comment>
<dbReference type="CDD" id="cd06261">
    <property type="entry name" value="TM_PBP2"/>
    <property type="match status" value="1"/>
</dbReference>
<keyword evidence="6 7" id="KW-0472">Membrane</keyword>
<feature type="transmembrane region" description="Helical" evidence="7">
    <location>
        <begin position="173"/>
        <end position="196"/>
    </location>
</feature>
<evidence type="ECO:0000256" key="7">
    <source>
        <dbReference type="RuleBase" id="RU363032"/>
    </source>
</evidence>
<keyword evidence="2 7" id="KW-0813">Transport</keyword>
<evidence type="ECO:0000256" key="3">
    <source>
        <dbReference type="ARBA" id="ARBA00022475"/>
    </source>
</evidence>
<keyword evidence="4 7" id="KW-0812">Transmembrane</keyword>
<dbReference type="RefSeq" id="WP_100105589.1">
    <property type="nucleotide sequence ID" value="NZ_JBEPBX010000001.1"/>
</dbReference>
<feature type="transmembrane region" description="Helical" evidence="7">
    <location>
        <begin position="279"/>
        <end position="299"/>
    </location>
</feature>
<evidence type="ECO:0000256" key="8">
    <source>
        <dbReference type="SAM" id="MobiDB-lite"/>
    </source>
</evidence>
<evidence type="ECO:0000259" key="9">
    <source>
        <dbReference type="PROSITE" id="PS50928"/>
    </source>
</evidence>
<keyword evidence="3" id="KW-1003">Cell membrane</keyword>
<keyword evidence="11" id="KW-1185">Reference proteome</keyword>
<reference evidence="10 11" key="1">
    <citation type="submission" date="2024-06" db="EMBL/GenBank/DDBJ databases">
        <title>The Natural Products Discovery Center: Release of the First 8490 Sequenced Strains for Exploring Actinobacteria Biosynthetic Diversity.</title>
        <authorList>
            <person name="Kalkreuter E."/>
            <person name="Kautsar S.A."/>
            <person name="Yang D."/>
            <person name="Bader C.D."/>
            <person name="Teijaro C.N."/>
            <person name="Fluegel L."/>
            <person name="Davis C.M."/>
            <person name="Simpson J.R."/>
            <person name="Lauterbach L."/>
            <person name="Steele A.D."/>
            <person name="Gui C."/>
            <person name="Meng S."/>
            <person name="Li G."/>
            <person name="Viehrig K."/>
            <person name="Ye F."/>
            <person name="Su P."/>
            <person name="Kiefer A.F."/>
            <person name="Nichols A."/>
            <person name="Cepeda A.J."/>
            <person name="Yan W."/>
            <person name="Fan B."/>
            <person name="Jiang Y."/>
            <person name="Adhikari A."/>
            <person name="Zheng C.-J."/>
            <person name="Schuster L."/>
            <person name="Cowan T.M."/>
            <person name="Smanski M.J."/>
            <person name="Chevrette M.G."/>
            <person name="De Carvalho L.P.S."/>
            <person name="Shen B."/>
        </authorList>
    </citation>
    <scope>NUCLEOTIDE SEQUENCE [LARGE SCALE GENOMIC DNA]</scope>
    <source>
        <strain evidence="10 11">NPDC000837</strain>
    </source>
</reference>
<feature type="transmembrane region" description="Helical" evidence="7">
    <location>
        <begin position="126"/>
        <end position="147"/>
    </location>
</feature>
<accession>A0ABV1UMV6</accession>
<gene>
    <name evidence="10" type="ORF">ABT276_01700</name>
</gene>
<evidence type="ECO:0000256" key="4">
    <source>
        <dbReference type="ARBA" id="ARBA00022692"/>
    </source>
</evidence>
<dbReference type="Proteomes" id="UP001445472">
    <property type="component" value="Unassembled WGS sequence"/>
</dbReference>
<keyword evidence="5 7" id="KW-1133">Transmembrane helix</keyword>
<protein>
    <submittedName>
        <fullName evidence="10">Sugar ABC transporter permease</fullName>
    </submittedName>
</protein>
<dbReference type="PROSITE" id="PS50928">
    <property type="entry name" value="ABC_TM1"/>
    <property type="match status" value="1"/>
</dbReference>
<dbReference type="InterPro" id="IPR050809">
    <property type="entry name" value="UgpAE/MalFG_permease"/>
</dbReference>
<dbReference type="PANTHER" id="PTHR43227:SF11">
    <property type="entry name" value="BLL4140 PROTEIN"/>
    <property type="match status" value="1"/>
</dbReference>
<dbReference type="PANTHER" id="PTHR43227">
    <property type="entry name" value="BLL4140 PROTEIN"/>
    <property type="match status" value="1"/>
</dbReference>
<dbReference type="InterPro" id="IPR035906">
    <property type="entry name" value="MetI-like_sf"/>
</dbReference>
<feature type="region of interest" description="Disordered" evidence="8">
    <location>
        <begin position="1"/>
        <end position="26"/>
    </location>
</feature>
<comment type="subcellular location">
    <subcellularLocation>
        <location evidence="1 7">Cell membrane</location>
        <topology evidence="1 7">Multi-pass membrane protein</topology>
    </subcellularLocation>
</comment>
<evidence type="ECO:0000313" key="10">
    <source>
        <dbReference type="EMBL" id="MER6612135.1"/>
    </source>
</evidence>
<organism evidence="10 11">
    <name type="scientific">Streptomyces xantholiticus</name>
    <dbReference type="NCBI Taxonomy" id="68285"/>
    <lineage>
        <taxon>Bacteria</taxon>
        <taxon>Bacillati</taxon>
        <taxon>Actinomycetota</taxon>
        <taxon>Actinomycetes</taxon>
        <taxon>Kitasatosporales</taxon>
        <taxon>Streptomycetaceae</taxon>
        <taxon>Streptomyces</taxon>
    </lineage>
</organism>
<feature type="transmembrane region" description="Helical" evidence="7">
    <location>
        <begin position="89"/>
        <end position="114"/>
    </location>
</feature>
<dbReference type="EMBL" id="JBEPBX010000001">
    <property type="protein sequence ID" value="MER6612135.1"/>
    <property type="molecule type" value="Genomic_DNA"/>
</dbReference>
<dbReference type="InterPro" id="IPR000515">
    <property type="entry name" value="MetI-like"/>
</dbReference>
<evidence type="ECO:0000256" key="1">
    <source>
        <dbReference type="ARBA" id="ARBA00004651"/>
    </source>
</evidence>
<evidence type="ECO:0000256" key="6">
    <source>
        <dbReference type="ARBA" id="ARBA00023136"/>
    </source>
</evidence>
<sequence length="311" mass="34393">MTAVTAPPPSTSADPTPRRPRRRPPSTGRRAYYVMVLPALALFLLFHTFPVLQGVYYSLTDYAGYGRYDFVGLSNYLDLFQDSRIWESYLFTFQFALVATVLTNLIALAVALGLNGRIRFRNTLRGVFFIPNVLAILIVGYIFNYLFSNSLPYIAEKLGIEALSTSILADPDLAWVGVVILAVWQAVAFNVIIYLAGLQTVPEDLYEAATLDGAGSWQRFRSVTLPLIGPFVTINMVLALRNFLQVFDHIAALTKGGPGTSTTSVAYLIYNGGLNGGEYAYQTANAVLFFICIVVISIFQLRILQRREGSV</sequence>
<dbReference type="Gene3D" id="1.10.3720.10">
    <property type="entry name" value="MetI-like"/>
    <property type="match status" value="1"/>
</dbReference>
<evidence type="ECO:0000313" key="11">
    <source>
        <dbReference type="Proteomes" id="UP001445472"/>
    </source>
</evidence>
<feature type="compositionally biased region" description="Pro residues" evidence="8">
    <location>
        <begin position="1"/>
        <end position="10"/>
    </location>
</feature>
<comment type="caution">
    <text evidence="10">The sequence shown here is derived from an EMBL/GenBank/DDBJ whole genome shotgun (WGS) entry which is preliminary data.</text>
</comment>
<proteinExistence type="inferred from homology"/>
<dbReference type="SUPFAM" id="SSF161098">
    <property type="entry name" value="MetI-like"/>
    <property type="match status" value="1"/>
</dbReference>
<dbReference type="Pfam" id="PF00528">
    <property type="entry name" value="BPD_transp_1"/>
    <property type="match status" value="1"/>
</dbReference>
<evidence type="ECO:0000256" key="2">
    <source>
        <dbReference type="ARBA" id="ARBA00022448"/>
    </source>
</evidence>
<feature type="transmembrane region" description="Helical" evidence="7">
    <location>
        <begin position="223"/>
        <end position="244"/>
    </location>
</feature>
<feature type="domain" description="ABC transmembrane type-1" evidence="9">
    <location>
        <begin position="89"/>
        <end position="300"/>
    </location>
</feature>
<name>A0ABV1UMV6_9ACTN</name>
<feature type="transmembrane region" description="Helical" evidence="7">
    <location>
        <begin position="31"/>
        <end position="52"/>
    </location>
</feature>
<evidence type="ECO:0000256" key="5">
    <source>
        <dbReference type="ARBA" id="ARBA00022989"/>
    </source>
</evidence>